<reference evidence="2" key="1">
    <citation type="journal article" date="2020" name="Gigascience">
        <title>An improved pig reference genome sequence to enable pig genetics and genomics research.</title>
        <authorList>
            <person name="Warr A."/>
            <person name="Affara N."/>
            <person name="Aken B."/>
            <person name="Beiki H."/>
            <person name="Bickhart D.M."/>
            <person name="Billis K."/>
            <person name="Chow W."/>
            <person name="Eory L."/>
            <person name="Finlayson H.A."/>
            <person name="Flicek P."/>
            <person name="Giron C.G."/>
            <person name="Griffin D.K."/>
            <person name="Hall R."/>
            <person name="Hannum G."/>
            <person name="Hourlier T."/>
            <person name="Howe K."/>
            <person name="Hume D.A."/>
            <person name="Izuogu O."/>
            <person name="Kim K."/>
            <person name="Koren S."/>
            <person name="Liu H."/>
            <person name="Manchanda N."/>
            <person name="Martin F.J."/>
            <person name="Nonneman D.J."/>
            <person name="O'Connor R.E."/>
            <person name="Phillippy A.M."/>
            <person name="Rohrer G.A."/>
            <person name="Rosen B.D."/>
            <person name="Rund L.A."/>
            <person name="Sargent C.A."/>
            <person name="Schook L.B."/>
            <person name="Schroeder S.G."/>
            <person name="Schwartz A.S."/>
            <person name="Skinner B.M."/>
            <person name="Talbot R."/>
            <person name="Tseng E."/>
            <person name="Tuggle C.K."/>
            <person name="Watson M."/>
            <person name="Smith T.P.L."/>
            <person name="Archibald A.L."/>
        </authorList>
    </citation>
    <scope>NUCLEOTIDE SEQUENCE [LARGE SCALE GENOMIC DNA]</scope>
    <source>
        <strain evidence="2">Duroc</strain>
    </source>
</reference>
<organism evidence="2 3">
    <name type="scientific">Sus scrofa</name>
    <name type="common">Pig</name>
    <dbReference type="NCBI Taxonomy" id="9823"/>
    <lineage>
        <taxon>Eukaryota</taxon>
        <taxon>Metazoa</taxon>
        <taxon>Chordata</taxon>
        <taxon>Craniata</taxon>
        <taxon>Vertebrata</taxon>
        <taxon>Euteleostomi</taxon>
        <taxon>Mammalia</taxon>
        <taxon>Eutheria</taxon>
        <taxon>Laurasiatheria</taxon>
        <taxon>Artiodactyla</taxon>
        <taxon>Suina</taxon>
        <taxon>Suidae</taxon>
        <taxon>Sus</taxon>
    </lineage>
</organism>
<feature type="compositionally biased region" description="Basic and acidic residues" evidence="1">
    <location>
        <begin position="337"/>
        <end position="351"/>
    </location>
</feature>
<evidence type="ECO:0000313" key="3">
    <source>
        <dbReference type="Proteomes" id="UP000008227"/>
    </source>
</evidence>
<dbReference type="GeneTree" id="ENSGT00940000172794"/>
<name>A0A8W4FE34_PIG</name>
<dbReference type="GlyGen" id="A0A8W4FE34">
    <property type="glycosylation" value="1 site"/>
</dbReference>
<accession>A0A8W4FE34</accession>
<feature type="region of interest" description="Disordered" evidence="1">
    <location>
        <begin position="50"/>
        <end position="70"/>
    </location>
</feature>
<protein>
    <submittedName>
        <fullName evidence="2">Uncharacterized protein</fullName>
    </submittedName>
</protein>
<evidence type="ECO:0000313" key="2">
    <source>
        <dbReference type="Ensembl" id="ENSSSCP00000077115.1"/>
    </source>
</evidence>
<dbReference type="AlphaFoldDB" id="A0A8W4FE34"/>
<sequence>FSMTRSGRDSPGVSNTREIETRNMRAKFLLSVTKLADNKNYSQAVWEVNKAKEKGRKSSRGLSPGSKIGRDLCTRHRETCHGERAQIRYHVHKEELLAMLHDTHPNTGHGGQTCSLKELQGKYGSVTKEVIVLYLTLWKQCHQKNAVPKRGLAPKPMPFKDVDSRCPVEVLEMQSSADAEFKFILCYPDRLTTFITLQPLKAKEAHEVVCARSDVFTILGTASMLESAHGVELPNQVVNELSEAWPDLKITSLHAQCLLRRHHSRPWAEGLPVTRNQAFDVSLQQSPHEARFGHKAKFGLYSSHLALEMEAVLQADEELEIAEEQLESSLWIRQEERAEAGADRSDMDKDVIPTPPKAAEPSTHKGPQVSYAGEQTSPGWALTAPLGTV</sequence>
<reference evidence="2" key="3">
    <citation type="submission" date="2025-09" db="UniProtKB">
        <authorList>
            <consortium name="Ensembl"/>
        </authorList>
    </citation>
    <scope>IDENTIFICATION</scope>
</reference>
<proteinExistence type="predicted"/>
<feature type="region of interest" description="Disordered" evidence="1">
    <location>
        <begin position="337"/>
        <end position="389"/>
    </location>
</feature>
<dbReference type="Ensembl" id="ENSSSCT00000026581.3">
    <property type="protein sequence ID" value="ENSSSCP00000077115.1"/>
    <property type="gene ID" value="ENSSSCG00000021434.3"/>
</dbReference>
<reference evidence="2" key="2">
    <citation type="submission" date="2025-08" db="UniProtKB">
        <authorList>
            <consortium name="Ensembl"/>
        </authorList>
    </citation>
    <scope>IDENTIFICATION</scope>
</reference>
<keyword evidence="3" id="KW-1185">Reference proteome</keyword>
<evidence type="ECO:0000256" key="1">
    <source>
        <dbReference type="SAM" id="MobiDB-lite"/>
    </source>
</evidence>
<dbReference type="Proteomes" id="UP000008227">
    <property type="component" value="Chromosome 12"/>
</dbReference>